<comment type="subcellular location">
    <subcellularLocation>
        <location evidence="2">Cytoplasm</location>
    </subcellularLocation>
</comment>
<keyword evidence="4" id="KW-0808">Transferase</keyword>
<name>A0A085LTJ3_9BILA</name>
<sequence length="729" mass="81852">MVIHTDQAWVTLVTNDSYGLGALVLGHSLRKTKTRRVLHCMVAPGVSKDMRTNLNYVYDVVTDVDVMDSGDTEKLHLIQRPDLGITFTKLHCWKLTQYKKCVFVDADCMVIQNSDELFDYPELSAAPDIGWPDIFNSGVFVFEPSESTYKNIITMAITEGSFDGRAHRRYPIVLIVENLGGDQGILNAYFYEWLTKGPSHRLPFVYNTASSALYTYIAALRRFGKDVKIVHFLGSTKPWMLLTDENLARSVQPDKPESEFMMKWLQLFGERVLPSLDPSYFPKEMKQILKHNRSACECAVCRWCPNYGYLKHVTFFPNIFRVTVGVDAFNSIRPQTVEEVLRMLRPIRDPHDIYRLETPTSSFRESPEKKSEDETPADTSTATKVAATPADSSNVKSAAVSSSADGKDGGGGGTGAASAASGDGSGSGGGEGKSDKPGDGGVIQMIKFPFKLLAVTKYMSFRVSLAKWTREKLITKPQLNSTPLYIEPSCLQEEIVYEERRKSAPAVLGFRRVDPEPDPDLPDERTRKFHVRRRSVEKLRHASEDCGSSKPLSAVYKMFVPLDESTAYAQAEEAHTKRRQRKPSSLKQNKTDNLSNSTPSPGGPPSAGTLHSDRPFVRPFGEWAKQRRPFFTNNKNMAGILQGKLSRKESVHGKHVRKCSFFARKHEWECLMMKTSDAQTVREIVPSGSAISDDERQRAWEEGVVDYTGHDSWENIQKRLDKSLKGDTQ</sequence>
<evidence type="ECO:0000256" key="1">
    <source>
        <dbReference type="ARBA" id="ARBA00001936"/>
    </source>
</evidence>
<evidence type="ECO:0000256" key="7">
    <source>
        <dbReference type="ARBA" id="ARBA00023180"/>
    </source>
</evidence>
<dbReference type="InterPro" id="IPR002495">
    <property type="entry name" value="Glyco_trans_8"/>
</dbReference>
<dbReference type="FunFam" id="3.90.550.10:FF:000092">
    <property type="entry name" value="Glycogenin 2"/>
    <property type="match status" value="1"/>
</dbReference>
<dbReference type="InterPro" id="IPR050587">
    <property type="entry name" value="GNT1/Glycosyltrans_8"/>
</dbReference>
<evidence type="ECO:0000256" key="14">
    <source>
        <dbReference type="SAM" id="MobiDB-lite"/>
    </source>
</evidence>
<evidence type="ECO:0000313" key="15">
    <source>
        <dbReference type="EMBL" id="KFD48289.1"/>
    </source>
</evidence>
<evidence type="ECO:0000256" key="10">
    <source>
        <dbReference type="ARBA" id="ARBA00038934"/>
    </source>
</evidence>
<proteinExistence type="inferred from homology"/>
<reference evidence="15 17" key="1">
    <citation type="journal article" date="2014" name="Nat. Genet.">
        <title>Genome and transcriptome of the porcine whipworm Trichuris suis.</title>
        <authorList>
            <person name="Jex A.R."/>
            <person name="Nejsum P."/>
            <person name="Schwarz E.M."/>
            <person name="Hu L."/>
            <person name="Young N.D."/>
            <person name="Hall R.S."/>
            <person name="Korhonen P.K."/>
            <person name="Liao S."/>
            <person name="Thamsborg S."/>
            <person name="Xia J."/>
            <person name="Xu P."/>
            <person name="Wang S."/>
            <person name="Scheerlinck J.P."/>
            <person name="Hofmann A."/>
            <person name="Sternberg P.W."/>
            <person name="Wang J."/>
            <person name="Gasser R.B."/>
        </authorList>
    </citation>
    <scope>NUCLEOTIDE SEQUENCE [LARGE SCALE GENOMIC DNA]</scope>
    <source>
        <strain evidence="16">DCEP-RM93F</strain>
        <strain evidence="15">DCEP-RM93M</strain>
    </source>
</reference>
<keyword evidence="8" id="KW-0464">Manganese</keyword>
<dbReference type="GO" id="GO:0005978">
    <property type="term" value="P:glycogen biosynthetic process"/>
    <property type="evidence" value="ECO:0007669"/>
    <property type="project" value="UniProtKB-KW"/>
</dbReference>
<keyword evidence="6" id="KW-0320">Glycogen biosynthesis</keyword>
<keyword evidence="3" id="KW-0963">Cytoplasm</keyword>
<dbReference type="CDD" id="cd02537">
    <property type="entry name" value="GT8_Glycogenin"/>
    <property type="match status" value="1"/>
</dbReference>
<feature type="compositionally biased region" description="Low complexity" evidence="14">
    <location>
        <begin position="390"/>
        <end position="404"/>
    </location>
</feature>
<evidence type="ECO:0000256" key="2">
    <source>
        <dbReference type="ARBA" id="ARBA00004496"/>
    </source>
</evidence>
<dbReference type="EC" id="2.4.1.186" evidence="10"/>
<evidence type="ECO:0000256" key="8">
    <source>
        <dbReference type="ARBA" id="ARBA00023211"/>
    </source>
</evidence>
<dbReference type="InterPro" id="IPR029044">
    <property type="entry name" value="Nucleotide-diphossugar_trans"/>
</dbReference>
<organism evidence="15 17">
    <name type="scientific">Trichuris suis</name>
    <name type="common">pig whipworm</name>
    <dbReference type="NCBI Taxonomy" id="68888"/>
    <lineage>
        <taxon>Eukaryota</taxon>
        <taxon>Metazoa</taxon>
        <taxon>Ecdysozoa</taxon>
        <taxon>Nematoda</taxon>
        <taxon>Enoplea</taxon>
        <taxon>Dorylaimia</taxon>
        <taxon>Trichinellida</taxon>
        <taxon>Trichuridae</taxon>
        <taxon>Trichuris</taxon>
    </lineage>
</organism>
<evidence type="ECO:0000256" key="9">
    <source>
        <dbReference type="ARBA" id="ARBA00038162"/>
    </source>
</evidence>
<gene>
    <name evidence="15" type="ORF">M513_10866</name>
    <name evidence="16" type="ORF">M514_10866</name>
</gene>
<protein>
    <recommendedName>
        <fullName evidence="10">glycogenin glucosyltransferase</fullName>
        <ecNumber evidence="10">2.4.1.186</ecNumber>
    </recommendedName>
</protein>
<dbReference type="Proteomes" id="UP000030764">
    <property type="component" value="Unassembled WGS sequence"/>
</dbReference>
<dbReference type="GO" id="GO:0046872">
    <property type="term" value="F:metal ion binding"/>
    <property type="evidence" value="ECO:0007669"/>
    <property type="project" value="UniProtKB-KW"/>
</dbReference>
<evidence type="ECO:0000256" key="4">
    <source>
        <dbReference type="ARBA" id="ARBA00022679"/>
    </source>
</evidence>
<comment type="catalytic activity">
    <reaction evidence="11">
        <text>[1,4-alpha-D-glucosyl](n)-L-tyrosyl-[glycogenin] + UDP-alpha-D-glucose = [1,4-alpha-D-glucosyl](n+1)-L-tyrosyl-[glycogenin] + UDP + H(+)</text>
        <dbReference type="Rhea" id="RHEA:56560"/>
        <dbReference type="Rhea" id="RHEA-COMP:14606"/>
        <dbReference type="Rhea" id="RHEA-COMP:14607"/>
        <dbReference type="ChEBI" id="CHEBI:15378"/>
        <dbReference type="ChEBI" id="CHEBI:58223"/>
        <dbReference type="ChEBI" id="CHEBI:58885"/>
        <dbReference type="ChEBI" id="CHEBI:140574"/>
        <dbReference type="EC" id="2.4.1.186"/>
    </reaction>
</comment>
<feature type="compositionally biased region" description="Low complexity" evidence="14">
    <location>
        <begin position="593"/>
        <end position="610"/>
    </location>
</feature>
<dbReference type="GO" id="GO:0008466">
    <property type="term" value="F:glycogenin glucosyltransferase activity"/>
    <property type="evidence" value="ECO:0007669"/>
    <property type="project" value="UniProtKB-EC"/>
</dbReference>
<feature type="region of interest" description="Disordered" evidence="14">
    <location>
        <begin position="355"/>
        <end position="438"/>
    </location>
</feature>
<keyword evidence="7" id="KW-0325">Glycoprotein</keyword>
<comment type="function">
    <text evidence="13">Self-glucosylating initiator of glycogen synthesis. It catalyzes the formation of a short alpha (1,4)-glucosyl chain covalently attached via a glucose 1-O-tyrosyl linkage to internal tyrosine residues and these chains act as primers for the elongation reaction catalyzed by glycogen synthase.</text>
</comment>
<dbReference type="EMBL" id="KL363298">
    <property type="protein sequence ID" value="KFD48289.1"/>
    <property type="molecule type" value="Genomic_DNA"/>
</dbReference>
<evidence type="ECO:0000256" key="12">
    <source>
        <dbReference type="ARBA" id="ARBA00052293"/>
    </source>
</evidence>
<comment type="similarity">
    <text evidence="9">Belongs to the glycosyltransferase 8 family. Glycogenin subfamily.</text>
</comment>
<dbReference type="SUPFAM" id="SSF53448">
    <property type="entry name" value="Nucleotide-diphospho-sugar transferases"/>
    <property type="match status" value="1"/>
</dbReference>
<dbReference type="AlphaFoldDB" id="A0A085LTJ3"/>
<evidence type="ECO:0000313" key="17">
    <source>
        <dbReference type="Proteomes" id="UP000030764"/>
    </source>
</evidence>
<evidence type="ECO:0000256" key="3">
    <source>
        <dbReference type="ARBA" id="ARBA00022490"/>
    </source>
</evidence>
<evidence type="ECO:0000256" key="6">
    <source>
        <dbReference type="ARBA" id="ARBA00023056"/>
    </source>
</evidence>
<dbReference type="EMBL" id="KL367577">
    <property type="protein sequence ID" value="KFD63256.1"/>
    <property type="molecule type" value="Genomic_DNA"/>
</dbReference>
<dbReference type="Proteomes" id="UP000030758">
    <property type="component" value="Unassembled WGS sequence"/>
</dbReference>
<dbReference type="PANTHER" id="PTHR11183">
    <property type="entry name" value="GLYCOGENIN SUBFAMILY MEMBER"/>
    <property type="match status" value="1"/>
</dbReference>
<dbReference type="Gene3D" id="3.90.550.10">
    <property type="entry name" value="Spore Coat Polysaccharide Biosynthesis Protein SpsA, Chain A"/>
    <property type="match status" value="1"/>
</dbReference>
<evidence type="ECO:0000256" key="11">
    <source>
        <dbReference type="ARBA" id="ARBA00050886"/>
    </source>
</evidence>
<evidence type="ECO:0000256" key="5">
    <source>
        <dbReference type="ARBA" id="ARBA00022723"/>
    </source>
</evidence>
<comment type="cofactor">
    <cofactor evidence="1">
        <name>Mn(2+)</name>
        <dbReference type="ChEBI" id="CHEBI:29035"/>
    </cofactor>
</comment>
<evidence type="ECO:0000313" key="16">
    <source>
        <dbReference type="EMBL" id="KFD63256.1"/>
    </source>
</evidence>
<evidence type="ECO:0000256" key="13">
    <source>
        <dbReference type="ARBA" id="ARBA00057883"/>
    </source>
</evidence>
<dbReference type="GO" id="GO:0005737">
    <property type="term" value="C:cytoplasm"/>
    <property type="evidence" value="ECO:0007669"/>
    <property type="project" value="UniProtKB-SubCell"/>
</dbReference>
<keyword evidence="5" id="KW-0479">Metal-binding</keyword>
<dbReference type="Pfam" id="PF01501">
    <property type="entry name" value="Glyco_transf_8"/>
    <property type="match status" value="1"/>
</dbReference>
<comment type="catalytic activity">
    <reaction evidence="12">
        <text>L-tyrosyl-[glycogenin] + UDP-alpha-D-glucose = alpha-D-glucosyl-L-tyrosyl-[glycogenin] + UDP + H(+)</text>
        <dbReference type="Rhea" id="RHEA:23360"/>
        <dbReference type="Rhea" id="RHEA-COMP:14604"/>
        <dbReference type="Rhea" id="RHEA-COMP:14605"/>
        <dbReference type="ChEBI" id="CHEBI:15378"/>
        <dbReference type="ChEBI" id="CHEBI:46858"/>
        <dbReference type="ChEBI" id="CHEBI:58223"/>
        <dbReference type="ChEBI" id="CHEBI:58885"/>
        <dbReference type="ChEBI" id="CHEBI:140573"/>
        <dbReference type="EC" id="2.4.1.186"/>
    </reaction>
</comment>
<accession>A0A085LTJ3</accession>
<keyword evidence="17" id="KW-1185">Reference proteome</keyword>
<feature type="region of interest" description="Disordered" evidence="14">
    <location>
        <begin position="570"/>
        <end position="615"/>
    </location>
</feature>